<dbReference type="Proteomes" id="UP000067444">
    <property type="component" value="Chromosome"/>
</dbReference>
<dbReference type="RefSeq" id="WP_234967375.1">
    <property type="nucleotide sequence ID" value="NZ_FSRP01000001.1"/>
</dbReference>
<evidence type="ECO:0000313" key="2">
    <source>
        <dbReference type="Proteomes" id="UP000067444"/>
    </source>
</evidence>
<gene>
    <name evidence="1" type="ORF">OSB_21940</name>
</gene>
<evidence type="ECO:0000313" key="1">
    <source>
        <dbReference type="EMBL" id="AKS46731.1"/>
    </source>
</evidence>
<name>A0A0K0Y774_9RHOB</name>
<organism evidence="1 2">
    <name type="scientific">Octadecabacter temperatus</name>
    <dbReference type="NCBI Taxonomy" id="1458307"/>
    <lineage>
        <taxon>Bacteria</taxon>
        <taxon>Pseudomonadati</taxon>
        <taxon>Pseudomonadota</taxon>
        <taxon>Alphaproteobacteria</taxon>
        <taxon>Rhodobacterales</taxon>
        <taxon>Roseobacteraceae</taxon>
        <taxon>Octadecabacter</taxon>
    </lineage>
</organism>
<keyword evidence="2" id="KW-1185">Reference proteome</keyword>
<sequence length="108" mass="12138">MQSIFYDLLNLPDGELASTEVSAVSFDGQERFTLVFEYWPDVYEFSGDKSKLVITASGANIKDELEADFIIGYSVEDILANKERTVLQINTGIRAIHLACEKIYFSTT</sequence>
<dbReference type="KEGG" id="otm:OSB_21940"/>
<reference evidence="1 2" key="1">
    <citation type="journal article" date="2015" name="Genome Announc.">
        <title>Closed Genome Sequence of Octadecabacter temperatus SB1, the First Mesophilic Species of the Genus Octadecabacter.</title>
        <authorList>
            <person name="Voget S."/>
            <person name="Billerbeck S."/>
            <person name="Simon M."/>
            <person name="Daniel R."/>
        </authorList>
    </citation>
    <scope>NUCLEOTIDE SEQUENCE [LARGE SCALE GENOMIC DNA]</scope>
    <source>
        <strain evidence="1 2">SB1</strain>
    </source>
</reference>
<proteinExistence type="predicted"/>
<accession>A0A0K0Y774</accession>
<dbReference type="EMBL" id="CP012160">
    <property type="protein sequence ID" value="AKS46731.1"/>
    <property type="molecule type" value="Genomic_DNA"/>
</dbReference>
<dbReference type="AlphaFoldDB" id="A0A0K0Y774"/>
<protein>
    <submittedName>
        <fullName evidence="1">Uncharacterized protein</fullName>
    </submittedName>
</protein>